<comment type="caution">
    <text evidence="2">The sequence shown here is derived from an EMBL/GenBank/DDBJ whole genome shotgun (WGS) entry which is preliminary data.</text>
</comment>
<organism evidence="2 3">
    <name type="scientific">Phrynocephalus forsythii</name>
    <dbReference type="NCBI Taxonomy" id="171643"/>
    <lineage>
        <taxon>Eukaryota</taxon>
        <taxon>Metazoa</taxon>
        <taxon>Chordata</taxon>
        <taxon>Craniata</taxon>
        <taxon>Vertebrata</taxon>
        <taxon>Euteleostomi</taxon>
        <taxon>Lepidosauria</taxon>
        <taxon>Squamata</taxon>
        <taxon>Bifurcata</taxon>
        <taxon>Unidentata</taxon>
        <taxon>Episquamata</taxon>
        <taxon>Toxicofera</taxon>
        <taxon>Iguania</taxon>
        <taxon>Acrodonta</taxon>
        <taxon>Agamidae</taxon>
        <taxon>Agaminae</taxon>
        <taxon>Phrynocephalus</taxon>
    </lineage>
</organism>
<feature type="compositionally biased region" description="Basic and acidic residues" evidence="1">
    <location>
        <begin position="13"/>
        <end position="22"/>
    </location>
</feature>
<reference evidence="2" key="1">
    <citation type="journal article" date="2023" name="DNA Res.">
        <title>Chromosome-level genome assembly of Phrynocephalus forsythii using third-generation DNA sequencing and Hi-C analysis.</title>
        <authorList>
            <person name="Qi Y."/>
            <person name="Zhao W."/>
            <person name="Zhao Y."/>
            <person name="Niu C."/>
            <person name="Cao S."/>
            <person name="Zhang Y."/>
        </authorList>
    </citation>
    <scope>NUCLEOTIDE SEQUENCE</scope>
    <source>
        <tissue evidence="2">Muscle</tissue>
    </source>
</reference>
<dbReference type="Pfam" id="PF15741">
    <property type="entry name" value="LRIF1"/>
    <property type="match status" value="1"/>
</dbReference>
<feature type="region of interest" description="Disordered" evidence="1">
    <location>
        <begin position="1"/>
        <end position="27"/>
    </location>
</feature>
<dbReference type="InterPro" id="IPR026191">
    <property type="entry name" value="LRIF1"/>
</dbReference>
<accession>A0A9Q0XYI4</accession>
<dbReference type="GO" id="GO:0006355">
    <property type="term" value="P:regulation of DNA-templated transcription"/>
    <property type="evidence" value="ECO:0007669"/>
    <property type="project" value="InterPro"/>
</dbReference>
<name>A0A9Q0XYI4_9SAUR</name>
<dbReference type="EMBL" id="JAPFRF010000005">
    <property type="protein sequence ID" value="KAJ7331838.1"/>
    <property type="molecule type" value="Genomic_DNA"/>
</dbReference>
<keyword evidence="3" id="KW-1185">Reference proteome</keyword>
<evidence type="ECO:0000313" key="3">
    <source>
        <dbReference type="Proteomes" id="UP001142489"/>
    </source>
</evidence>
<dbReference type="PANTHER" id="PTHR16131:SF2">
    <property type="entry name" value="LIGAND-DEPENDENT NUCLEAR RECEPTOR-INTERACTING FACTOR 1"/>
    <property type="match status" value="1"/>
</dbReference>
<protein>
    <recommendedName>
        <fullName evidence="4">Ligand dependent nuclear receptor interacting factor 1</fullName>
    </recommendedName>
</protein>
<dbReference type="OrthoDB" id="9944055at2759"/>
<dbReference type="AlphaFoldDB" id="A0A9Q0XYI4"/>
<evidence type="ECO:0008006" key="4">
    <source>
        <dbReference type="Google" id="ProtNLM"/>
    </source>
</evidence>
<dbReference type="GO" id="GO:0042974">
    <property type="term" value="F:nuclear retinoic acid receptor binding"/>
    <property type="evidence" value="ECO:0007669"/>
    <property type="project" value="InterPro"/>
</dbReference>
<dbReference type="PANTHER" id="PTHR16131">
    <property type="entry name" value="LIGAND-DEPENDENT NUCLEAR RECEPTOR-INTERACTING FACTOR 1"/>
    <property type="match status" value="1"/>
</dbReference>
<gene>
    <name evidence="2" type="ORF">JRQ81_014018</name>
</gene>
<sequence>MSEMALGASPEAGGRREEEKPPRRVAPTCITGRVYHIVQMAGLNGEKAMKLRPVSNPLGNVLPLVQSQSTADNVKENTSRSGHDSLKSLFANTTFPFVTNPEHKAAAPGQGILQKPFGQEEKAHTASVVKENPPTRITPTILSNDGFSFQKDVASECLGKNTNNVVLNTQNDPVTVRSPVLPSGHHLQIPAHAKVNSVSASLLPPGIQQKILAAAASGPGEVTKAPTVIFVSPVNIVKRTASKPLQNIYSKPITEATEPQRAVNNSTLNVTTSDSEKQQMFPVKWTVQENSQSAPCLVPVKSSNSMVSKILNFLSNMKNVNNNMASVLPPCSNSLSESQGKITNIKDNALVVCNGKVYLLTKKECNIASTNNDDKEVPSNGETHIRKQKSKILSSPADSTTGHQVINQVLSNKEIACNVMGPNVSGNMKPQLQSEVSKRLESASSSLVSPLGSLQTSSINKLKVVSTLGHVSVSLKDEKKSPRREKTNQNIVENILSSEEPTALFPYIIQDTFGEEKEKEKIETALGMNIQNKHIKEEHKTSYPELRKRFGLFKEERVCLRRTSVSFSLPRSEETASSSSVQVNDTGGLWMTVPIKCGFNKEKVIKEQQEEQNIKREREISPVLEHAKKNIKRKTEISPVLEHAKKMMTLNPDLESCTEMGNQSSYCKQAGSEENPTCFLQSSPSLDSGSNPCVPNIDKNMLNPVSHCCDNEPSLSSFTEDIFSFNTPDLEETIRDEKITKLKLLLREREVALEKFRKKTQST</sequence>
<dbReference type="Proteomes" id="UP001142489">
    <property type="component" value="Unassembled WGS sequence"/>
</dbReference>
<proteinExistence type="predicted"/>
<evidence type="ECO:0000256" key="1">
    <source>
        <dbReference type="SAM" id="MobiDB-lite"/>
    </source>
</evidence>
<evidence type="ECO:0000313" key="2">
    <source>
        <dbReference type="EMBL" id="KAJ7331838.1"/>
    </source>
</evidence>